<evidence type="ECO:0000256" key="3">
    <source>
        <dbReference type="ARBA" id="ARBA00012438"/>
    </source>
</evidence>
<keyword evidence="11 12" id="KW-0472">Membrane</keyword>
<evidence type="ECO:0000256" key="1">
    <source>
        <dbReference type="ARBA" id="ARBA00000085"/>
    </source>
</evidence>
<keyword evidence="12" id="KW-0812">Transmembrane</keyword>
<dbReference type="SMART" id="SM00387">
    <property type="entry name" value="HATPase_c"/>
    <property type="match status" value="1"/>
</dbReference>
<keyword evidence="8 14" id="KW-0418">Kinase</keyword>
<protein>
    <recommendedName>
        <fullName evidence="3">histidine kinase</fullName>
        <ecNumber evidence="3">2.7.13.3</ecNumber>
    </recommendedName>
</protein>
<dbReference type="Pfam" id="PF00512">
    <property type="entry name" value="HisKA"/>
    <property type="match status" value="1"/>
</dbReference>
<keyword evidence="5" id="KW-0597">Phosphoprotein</keyword>
<dbReference type="Proteomes" id="UP000185003">
    <property type="component" value="Unassembled WGS sequence"/>
</dbReference>
<keyword evidence="12" id="KW-1133">Transmembrane helix</keyword>
<evidence type="ECO:0000259" key="13">
    <source>
        <dbReference type="PROSITE" id="PS50109"/>
    </source>
</evidence>
<keyword evidence="9" id="KW-0067">ATP-binding</keyword>
<dbReference type="GO" id="GO:0005886">
    <property type="term" value="C:plasma membrane"/>
    <property type="evidence" value="ECO:0007669"/>
    <property type="project" value="UniProtKB-SubCell"/>
</dbReference>
<dbReference type="InterPro" id="IPR036097">
    <property type="entry name" value="HisK_dim/P_sf"/>
</dbReference>
<keyword evidence="7" id="KW-0547">Nucleotide-binding</keyword>
<dbReference type="GO" id="GO:0005524">
    <property type="term" value="F:ATP binding"/>
    <property type="evidence" value="ECO:0007669"/>
    <property type="project" value="UniProtKB-KW"/>
</dbReference>
<dbReference type="InterPro" id="IPR004358">
    <property type="entry name" value="Sig_transdc_His_kin-like_C"/>
</dbReference>
<evidence type="ECO:0000256" key="8">
    <source>
        <dbReference type="ARBA" id="ARBA00022777"/>
    </source>
</evidence>
<evidence type="ECO:0000256" key="7">
    <source>
        <dbReference type="ARBA" id="ARBA00022741"/>
    </source>
</evidence>
<evidence type="ECO:0000256" key="12">
    <source>
        <dbReference type="SAM" id="Phobius"/>
    </source>
</evidence>
<evidence type="ECO:0000256" key="11">
    <source>
        <dbReference type="ARBA" id="ARBA00023136"/>
    </source>
</evidence>
<keyword evidence="10" id="KW-0902">Two-component regulatory system</keyword>
<accession>A0A1N6K5X6</accession>
<keyword evidence="15" id="KW-1185">Reference proteome</keyword>
<dbReference type="InterPro" id="IPR003594">
    <property type="entry name" value="HATPase_dom"/>
</dbReference>
<keyword evidence="4" id="KW-1003">Cell membrane</keyword>
<dbReference type="PANTHER" id="PTHR45453">
    <property type="entry name" value="PHOSPHATE REGULON SENSOR PROTEIN PHOR"/>
    <property type="match status" value="1"/>
</dbReference>
<gene>
    <name evidence="14" type="ORF">SAMN04488055_5148</name>
</gene>
<keyword evidence="6" id="KW-0808">Transferase</keyword>
<evidence type="ECO:0000313" key="14">
    <source>
        <dbReference type="EMBL" id="SIO51992.1"/>
    </source>
</evidence>
<comment type="subcellular location">
    <subcellularLocation>
        <location evidence="2">Cell membrane</location>
    </subcellularLocation>
</comment>
<evidence type="ECO:0000256" key="4">
    <source>
        <dbReference type="ARBA" id="ARBA00022475"/>
    </source>
</evidence>
<dbReference type="GO" id="GO:0004721">
    <property type="term" value="F:phosphoprotein phosphatase activity"/>
    <property type="evidence" value="ECO:0007669"/>
    <property type="project" value="TreeGrafter"/>
</dbReference>
<evidence type="ECO:0000256" key="5">
    <source>
        <dbReference type="ARBA" id="ARBA00022553"/>
    </source>
</evidence>
<dbReference type="Pfam" id="PF02518">
    <property type="entry name" value="HATPase_c"/>
    <property type="match status" value="1"/>
</dbReference>
<dbReference type="SMART" id="SM00388">
    <property type="entry name" value="HisKA"/>
    <property type="match status" value="1"/>
</dbReference>
<dbReference type="CDD" id="cd00075">
    <property type="entry name" value="HATPase"/>
    <property type="match status" value="1"/>
</dbReference>
<evidence type="ECO:0000313" key="15">
    <source>
        <dbReference type="Proteomes" id="UP000185003"/>
    </source>
</evidence>
<dbReference type="InterPro" id="IPR050351">
    <property type="entry name" value="BphY/WalK/GraS-like"/>
</dbReference>
<dbReference type="RefSeq" id="WP_234979807.1">
    <property type="nucleotide sequence ID" value="NZ_FSRA01000002.1"/>
</dbReference>
<dbReference type="InterPro" id="IPR003661">
    <property type="entry name" value="HisK_dim/P_dom"/>
</dbReference>
<dbReference type="AlphaFoldDB" id="A0A1N6K5X6"/>
<evidence type="ECO:0000256" key="9">
    <source>
        <dbReference type="ARBA" id="ARBA00022840"/>
    </source>
</evidence>
<dbReference type="STRING" id="536979.SAMN04488055_5148"/>
<dbReference type="InterPro" id="IPR005467">
    <property type="entry name" value="His_kinase_dom"/>
</dbReference>
<evidence type="ECO:0000256" key="10">
    <source>
        <dbReference type="ARBA" id="ARBA00023012"/>
    </source>
</evidence>
<dbReference type="Gene3D" id="1.10.287.130">
    <property type="match status" value="1"/>
</dbReference>
<dbReference type="EC" id="2.7.13.3" evidence="3"/>
<dbReference type="GO" id="GO:0016036">
    <property type="term" value="P:cellular response to phosphate starvation"/>
    <property type="evidence" value="ECO:0007669"/>
    <property type="project" value="TreeGrafter"/>
</dbReference>
<dbReference type="InterPro" id="IPR036890">
    <property type="entry name" value="HATPase_C_sf"/>
</dbReference>
<feature type="transmembrane region" description="Helical" evidence="12">
    <location>
        <begin position="214"/>
        <end position="237"/>
    </location>
</feature>
<evidence type="ECO:0000256" key="6">
    <source>
        <dbReference type="ARBA" id="ARBA00022679"/>
    </source>
</evidence>
<dbReference type="FunFam" id="3.30.565.10:FF:000023">
    <property type="entry name" value="PAS domain-containing sensor histidine kinase"/>
    <property type="match status" value="1"/>
</dbReference>
<feature type="domain" description="Histidine kinase" evidence="13">
    <location>
        <begin position="256"/>
        <end position="474"/>
    </location>
</feature>
<sequence length="474" mass="53494">MVAIAISLKGVDFAYIYRLFEANMLPLRKIFPVIIALITLSLLGIIYIQYSWINSAAHIKKEEKEQKMSEAVDQVAKEMMERLSVPINHSRIQLQRFKQEGSSSGLNLPPITNNDRLFRTNEPVSVLFDPKEVTDLLKKSMKDRKLDTVFEFGIVENGYYQLVSPGFTERLAKSSEDSALYHQFIASLAYNAITPESGQLYVFVPSASFKVFKYMGWMISGGILFTAIIVTAFALTIRTMLGQKKLSEIKGDFINNMTHELKTPLATISLAIDAIGNEKVMDNKDKIRYFSGIIKEENKRMNKQVESILQSALLEKDELSLNLQPIDVHQLISSTVENLQLQLDGKNGKVHLQLNAHQPIIKADEVHFSNLIFNLLDNAIKYSKDNLEVRISTTNTRKNLVISIADNGIGMSRDTVNRIFEKFYRAHTGNVHNVKGFGLGLSYVKAIVDAHKGKIRVESILGKGSRFTLEFPQD</sequence>
<dbReference type="PRINTS" id="PR00344">
    <property type="entry name" value="BCTRLSENSOR"/>
</dbReference>
<organism evidence="14 15">
    <name type="scientific">Chitinophaga niabensis</name>
    <dbReference type="NCBI Taxonomy" id="536979"/>
    <lineage>
        <taxon>Bacteria</taxon>
        <taxon>Pseudomonadati</taxon>
        <taxon>Bacteroidota</taxon>
        <taxon>Chitinophagia</taxon>
        <taxon>Chitinophagales</taxon>
        <taxon>Chitinophagaceae</taxon>
        <taxon>Chitinophaga</taxon>
    </lineage>
</organism>
<reference evidence="14 15" key="1">
    <citation type="submission" date="2016-11" db="EMBL/GenBank/DDBJ databases">
        <authorList>
            <person name="Jaros S."/>
            <person name="Januszkiewicz K."/>
            <person name="Wedrychowicz H."/>
        </authorList>
    </citation>
    <scope>NUCLEOTIDE SEQUENCE [LARGE SCALE GENOMIC DNA]</scope>
    <source>
        <strain evidence="14 15">DSM 24787</strain>
    </source>
</reference>
<proteinExistence type="predicted"/>
<dbReference type="GO" id="GO:0000155">
    <property type="term" value="F:phosphorelay sensor kinase activity"/>
    <property type="evidence" value="ECO:0007669"/>
    <property type="project" value="InterPro"/>
</dbReference>
<feature type="transmembrane region" description="Helical" evidence="12">
    <location>
        <begin position="30"/>
        <end position="52"/>
    </location>
</feature>
<dbReference type="SUPFAM" id="SSF47384">
    <property type="entry name" value="Homodimeric domain of signal transducing histidine kinase"/>
    <property type="match status" value="1"/>
</dbReference>
<dbReference type="Gene3D" id="3.30.565.10">
    <property type="entry name" value="Histidine kinase-like ATPase, C-terminal domain"/>
    <property type="match status" value="1"/>
</dbReference>
<name>A0A1N6K5X6_9BACT</name>
<dbReference type="CDD" id="cd00082">
    <property type="entry name" value="HisKA"/>
    <property type="match status" value="1"/>
</dbReference>
<dbReference type="PROSITE" id="PS50109">
    <property type="entry name" value="HIS_KIN"/>
    <property type="match status" value="1"/>
</dbReference>
<dbReference type="PANTHER" id="PTHR45453:SF1">
    <property type="entry name" value="PHOSPHATE REGULON SENSOR PROTEIN PHOR"/>
    <property type="match status" value="1"/>
</dbReference>
<dbReference type="EMBL" id="FSRA01000002">
    <property type="protein sequence ID" value="SIO51992.1"/>
    <property type="molecule type" value="Genomic_DNA"/>
</dbReference>
<comment type="catalytic activity">
    <reaction evidence="1">
        <text>ATP + protein L-histidine = ADP + protein N-phospho-L-histidine.</text>
        <dbReference type="EC" id="2.7.13.3"/>
    </reaction>
</comment>
<dbReference type="SUPFAM" id="SSF55874">
    <property type="entry name" value="ATPase domain of HSP90 chaperone/DNA topoisomerase II/histidine kinase"/>
    <property type="match status" value="1"/>
</dbReference>
<evidence type="ECO:0000256" key="2">
    <source>
        <dbReference type="ARBA" id="ARBA00004236"/>
    </source>
</evidence>